<dbReference type="EMBL" id="QQXK01000046">
    <property type="protein sequence ID" value="RII40939.1"/>
    <property type="molecule type" value="Genomic_DNA"/>
</dbReference>
<dbReference type="Proteomes" id="UP000265419">
    <property type="component" value="Unassembled WGS sequence"/>
</dbReference>
<proteinExistence type="predicted"/>
<reference evidence="4 5" key="1">
    <citation type="submission" date="2018-07" db="EMBL/GenBank/DDBJ databases">
        <title>Arthrobacter sp. nov., isolated from raw cow's milk with high bacterial count.</title>
        <authorList>
            <person name="Hahne J."/>
            <person name="Isele D."/>
            <person name="Lipski A."/>
        </authorList>
    </citation>
    <scope>NUCLEOTIDE SEQUENCE [LARGE SCALE GENOMIC DNA]</scope>
    <source>
        <strain evidence="4 5">JZ R-35</strain>
    </source>
</reference>
<feature type="chain" id="PRO_5017250993" description="Putative amidase domain-containing protein" evidence="2">
    <location>
        <begin position="20"/>
        <end position="426"/>
    </location>
</feature>
<evidence type="ECO:0000256" key="1">
    <source>
        <dbReference type="SAM" id="MobiDB-lite"/>
    </source>
</evidence>
<dbReference type="PANTHER" id="PTHR40032">
    <property type="entry name" value="EXPORTED PROTEIN-RELATED"/>
    <property type="match status" value="1"/>
</dbReference>
<protein>
    <recommendedName>
        <fullName evidence="3">Putative amidase domain-containing protein</fullName>
    </recommendedName>
</protein>
<dbReference type="RefSeq" id="WP_119425994.1">
    <property type="nucleotide sequence ID" value="NZ_QQXK01000046.1"/>
</dbReference>
<dbReference type="PANTHER" id="PTHR40032:SF1">
    <property type="entry name" value="EXPORTED PROTEIN"/>
    <property type="match status" value="1"/>
</dbReference>
<keyword evidence="5" id="KW-1185">Reference proteome</keyword>
<evidence type="ECO:0000256" key="2">
    <source>
        <dbReference type="SAM" id="SignalP"/>
    </source>
</evidence>
<gene>
    <name evidence="4" type="ORF">DWB68_15345</name>
</gene>
<accession>A0A399J9S2</accession>
<sequence length="426" mass="44988">MLSLVKYIAVAAAAATALASGVLTHPGTNNPQASLAGHAQLVSADTKQLLEDSITKTLATVYTTEDSSVSITGTSGVRTVGAITKGSSAEDAVDELATEVPMTDSAAAQVEEEVASERALETVDLPEGLTIPTVVATEVTPESISVEIDKNDGDRVVDTTTILAQTDENGVTSQSRVVATSVFSESDTLESFHIYTDGDFADQAELDPAFTDQEGGTDDTPGSDEGITLDLGAESPNSDGSTTRDRGSEDSSQAVPAAQQAGSISLAGMSASNKAAAVAYARKHALSYNSNYHKYSGKDCTNFVSQAMRAGGWSQTGGTKWDVGAWWHGGVWDSNAWTVAETFYKFTRNVSKRGAYLSRLAQTGKGDVIQAKRQKASDISHTMIVTKKVGTTLYVSYHSNDRLDYPLAKFMASADFKGATYFAHRI</sequence>
<dbReference type="AlphaFoldDB" id="A0A399J9S2"/>
<keyword evidence="2" id="KW-0732">Signal</keyword>
<name>A0A399J9S2_9MICC</name>
<evidence type="ECO:0000313" key="5">
    <source>
        <dbReference type="Proteomes" id="UP000265419"/>
    </source>
</evidence>
<evidence type="ECO:0000259" key="3">
    <source>
        <dbReference type="Pfam" id="PF12671"/>
    </source>
</evidence>
<organism evidence="4 5">
    <name type="scientific">Galactobacter valiniphilus</name>
    <dbReference type="NCBI Taxonomy" id="2676122"/>
    <lineage>
        <taxon>Bacteria</taxon>
        <taxon>Bacillati</taxon>
        <taxon>Actinomycetota</taxon>
        <taxon>Actinomycetes</taxon>
        <taxon>Micrococcales</taxon>
        <taxon>Micrococcaceae</taxon>
        <taxon>Galactobacter</taxon>
    </lineage>
</organism>
<dbReference type="Pfam" id="PF12671">
    <property type="entry name" value="Amidase_6"/>
    <property type="match status" value="1"/>
</dbReference>
<feature type="signal peptide" evidence="2">
    <location>
        <begin position="1"/>
        <end position="19"/>
    </location>
</feature>
<feature type="domain" description="Putative amidase" evidence="3">
    <location>
        <begin position="273"/>
        <end position="411"/>
    </location>
</feature>
<dbReference type="InterPro" id="IPR024301">
    <property type="entry name" value="Amidase_6"/>
</dbReference>
<evidence type="ECO:0000313" key="4">
    <source>
        <dbReference type="EMBL" id="RII40939.1"/>
    </source>
</evidence>
<feature type="region of interest" description="Disordered" evidence="1">
    <location>
        <begin position="209"/>
        <end position="259"/>
    </location>
</feature>
<comment type="caution">
    <text evidence="4">The sequence shown here is derived from an EMBL/GenBank/DDBJ whole genome shotgun (WGS) entry which is preliminary data.</text>
</comment>